<feature type="region of interest" description="Disordered" evidence="1">
    <location>
        <begin position="80"/>
        <end position="129"/>
    </location>
</feature>
<feature type="compositionally biased region" description="Polar residues" evidence="1">
    <location>
        <begin position="289"/>
        <end position="301"/>
    </location>
</feature>
<evidence type="ECO:0000313" key="2">
    <source>
        <dbReference type="EMBL" id="GAU48905.1"/>
    </source>
</evidence>
<feature type="compositionally biased region" description="Low complexity" evidence="1">
    <location>
        <begin position="201"/>
        <end position="213"/>
    </location>
</feature>
<gene>
    <name evidence="2" type="ORF">TSUD_99620</name>
</gene>
<keyword evidence="3" id="KW-1185">Reference proteome</keyword>
<feature type="compositionally biased region" description="Polar residues" evidence="1">
    <location>
        <begin position="103"/>
        <end position="124"/>
    </location>
</feature>
<dbReference type="PANTHER" id="PTHR47042:SF4">
    <property type="entry name" value="OS02G0313700 PROTEIN"/>
    <property type="match status" value="1"/>
</dbReference>
<feature type="compositionally biased region" description="Basic and acidic residues" evidence="1">
    <location>
        <begin position="83"/>
        <end position="100"/>
    </location>
</feature>
<name>A0A2Z6PGJ9_TRISU</name>
<protein>
    <submittedName>
        <fullName evidence="2">Uncharacterized protein</fullName>
    </submittedName>
</protein>
<evidence type="ECO:0000256" key="1">
    <source>
        <dbReference type="SAM" id="MobiDB-lite"/>
    </source>
</evidence>
<sequence>MFDFTFELYVQEADTTCEQETVDVEEKKDSFVNETTNKSSFSSVSSEKSPKVADNFEPINIEGQQETGVWVHHPGNEVCQTWEPRKGKNRRLDTEIRGEPNDISDNCNNSNVSGSLHNDSSSPDDNVEDKHRMKTVRKGLHKIGSVFRRSQKKYDRSDSIPEDVPSPHDNIRSVNASKGVGVKFVMDDSIGGFPTGKIQVEGGSPEGSGSPDSPAKRDVKDVAKNIYKHAEKSARSLKHVLSRKTRKSKGDSAGSVQEIVNESDSSDDESSLSVQSPIDERTPVFSQAIPPSNIGSPKSNLNPQVIARSNIGSPKSNLNEVYNAPSNIKLENARSPERFTVEVKSGEDEHVKEEMVADKRVVVSSIAE</sequence>
<feature type="compositionally biased region" description="Basic residues" evidence="1">
    <location>
        <begin position="235"/>
        <end position="247"/>
    </location>
</feature>
<evidence type="ECO:0000313" key="3">
    <source>
        <dbReference type="Proteomes" id="UP000242715"/>
    </source>
</evidence>
<feature type="region of interest" description="Disordered" evidence="1">
    <location>
        <begin position="191"/>
        <end position="301"/>
    </location>
</feature>
<dbReference type="InterPro" id="IPR052847">
    <property type="entry name" value="Ext_Synaptotagmin/KAHRP-like"/>
</dbReference>
<proteinExistence type="predicted"/>
<feature type="compositionally biased region" description="Basic and acidic residues" evidence="1">
    <location>
        <begin position="214"/>
        <end position="234"/>
    </location>
</feature>
<feature type="compositionally biased region" description="Low complexity" evidence="1">
    <location>
        <begin position="38"/>
        <end position="47"/>
    </location>
</feature>
<accession>A0A2Z6PGJ9</accession>
<reference evidence="3" key="1">
    <citation type="journal article" date="2017" name="Front. Plant Sci.">
        <title>Climate Clever Clovers: New Paradigm to Reduce the Environmental Footprint of Ruminants by Breeding Low Methanogenic Forages Utilizing Haplotype Variation.</title>
        <authorList>
            <person name="Kaur P."/>
            <person name="Appels R."/>
            <person name="Bayer P.E."/>
            <person name="Keeble-Gagnere G."/>
            <person name="Wang J."/>
            <person name="Hirakawa H."/>
            <person name="Shirasawa K."/>
            <person name="Vercoe P."/>
            <person name="Stefanova K."/>
            <person name="Durmic Z."/>
            <person name="Nichols P."/>
            <person name="Revell C."/>
            <person name="Isobe S.N."/>
            <person name="Edwards D."/>
            <person name="Erskine W."/>
        </authorList>
    </citation>
    <scope>NUCLEOTIDE SEQUENCE [LARGE SCALE GENOMIC DNA]</scope>
    <source>
        <strain evidence="3">cv. Daliak</strain>
    </source>
</reference>
<feature type="region of interest" description="Disordered" evidence="1">
    <location>
        <begin position="144"/>
        <end position="174"/>
    </location>
</feature>
<feature type="compositionally biased region" description="Basic and acidic residues" evidence="1">
    <location>
        <begin position="152"/>
        <end position="171"/>
    </location>
</feature>
<dbReference type="Proteomes" id="UP000242715">
    <property type="component" value="Unassembled WGS sequence"/>
</dbReference>
<dbReference type="AlphaFoldDB" id="A0A2Z6PGJ9"/>
<dbReference type="OrthoDB" id="270970at2759"/>
<dbReference type="EMBL" id="DF974490">
    <property type="protein sequence ID" value="GAU48905.1"/>
    <property type="molecule type" value="Genomic_DNA"/>
</dbReference>
<dbReference type="PANTHER" id="PTHR47042">
    <property type="entry name" value="C2 DOMAIN-CONTAINING PROTEIN-LIKE"/>
    <property type="match status" value="1"/>
</dbReference>
<organism evidence="2 3">
    <name type="scientific">Trifolium subterraneum</name>
    <name type="common">Subterranean clover</name>
    <dbReference type="NCBI Taxonomy" id="3900"/>
    <lineage>
        <taxon>Eukaryota</taxon>
        <taxon>Viridiplantae</taxon>
        <taxon>Streptophyta</taxon>
        <taxon>Embryophyta</taxon>
        <taxon>Tracheophyta</taxon>
        <taxon>Spermatophyta</taxon>
        <taxon>Magnoliopsida</taxon>
        <taxon>eudicotyledons</taxon>
        <taxon>Gunneridae</taxon>
        <taxon>Pentapetalae</taxon>
        <taxon>rosids</taxon>
        <taxon>fabids</taxon>
        <taxon>Fabales</taxon>
        <taxon>Fabaceae</taxon>
        <taxon>Papilionoideae</taxon>
        <taxon>50 kb inversion clade</taxon>
        <taxon>NPAAA clade</taxon>
        <taxon>Hologalegina</taxon>
        <taxon>IRL clade</taxon>
        <taxon>Trifolieae</taxon>
        <taxon>Trifolium</taxon>
    </lineage>
</organism>
<feature type="region of interest" description="Disordered" evidence="1">
    <location>
        <begin position="33"/>
        <end position="52"/>
    </location>
</feature>